<gene>
    <name evidence="1" type="ORF">RHMOL_Rhmol05G0182100</name>
</gene>
<dbReference type="EMBL" id="CM046392">
    <property type="protein sequence ID" value="KAI8555567.1"/>
    <property type="molecule type" value="Genomic_DNA"/>
</dbReference>
<dbReference type="Proteomes" id="UP001062846">
    <property type="component" value="Chromosome 5"/>
</dbReference>
<accession>A0ACC0NSQ6</accession>
<evidence type="ECO:0000313" key="2">
    <source>
        <dbReference type="Proteomes" id="UP001062846"/>
    </source>
</evidence>
<reference evidence="1" key="1">
    <citation type="submission" date="2022-02" db="EMBL/GenBank/DDBJ databases">
        <title>Plant Genome Project.</title>
        <authorList>
            <person name="Zhang R.-G."/>
        </authorList>
    </citation>
    <scope>NUCLEOTIDE SEQUENCE</scope>
    <source>
        <strain evidence="1">AT1</strain>
    </source>
</reference>
<comment type="caution">
    <text evidence="1">The sequence shown here is derived from an EMBL/GenBank/DDBJ whole genome shotgun (WGS) entry which is preliminary data.</text>
</comment>
<organism evidence="1 2">
    <name type="scientific">Rhododendron molle</name>
    <name type="common">Chinese azalea</name>
    <name type="synonym">Azalea mollis</name>
    <dbReference type="NCBI Taxonomy" id="49168"/>
    <lineage>
        <taxon>Eukaryota</taxon>
        <taxon>Viridiplantae</taxon>
        <taxon>Streptophyta</taxon>
        <taxon>Embryophyta</taxon>
        <taxon>Tracheophyta</taxon>
        <taxon>Spermatophyta</taxon>
        <taxon>Magnoliopsida</taxon>
        <taxon>eudicotyledons</taxon>
        <taxon>Gunneridae</taxon>
        <taxon>Pentapetalae</taxon>
        <taxon>asterids</taxon>
        <taxon>Ericales</taxon>
        <taxon>Ericaceae</taxon>
        <taxon>Ericoideae</taxon>
        <taxon>Rhodoreae</taxon>
        <taxon>Rhododendron</taxon>
    </lineage>
</organism>
<sequence>MVQGFGSNEDGLFASADHYHTSVSKRTKLNFPQSNHQGVDSSKVSSPLGLTLTKTPSFIDLVEMKLSQTRSKSCSNEKHRALIQETKTDDFVPQPMSDREKLKASNFPALLLKIGSWERLTRQEGDLIAKCYYAKRKIVWEVLEGALKSKIEIQWSHIEAIRAIIRDDEPGILEIQLKQSPQFFRETNPQPRKHTIWHEAPDFTAGQARICRMHLVKFPPGTLDKHYEKLLQCDDHLWELSQRPFPSLNSPYFCSSNIDGVSEIPSDFTSCNSPFPLPTIPPSLVPPHQTQNFKLSTGQPFDIVNSESPMSVFKCQWRKQNSTDSALENQWMEPNTGVLFDFENHFLSESQNQWSNERKLLARLQSMCQPFQEVNPENIIGMNQLEYNQETFYNEPSILGGNETFEVDGGLINPRPIDWLPPQVFDENQMVNFVSANSLYPYDLSQQKVMDYAASGSVGHKVNRWC</sequence>
<evidence type="ECO:0000313" key="1">
    <source>
        <dbReference type="EMBL" id="KAI8555567.1"/>
    </source>
</evidence>
<name>A0ACC0NSQ6_RHOML</name>
<keyword evidence="2" id="KW-1185">Reference proteome</keyword>
<protein>
    <submittedName>
        <fullName evidence="1">Uncharacterized protein</fullName>
    </submittedName>
</protein>
<proteinExistence type="predicted"/>